<dbReference type="GO" id="GO:0005886">
    <property type="term" value="C:plasma membrane"/>
    <property type="evidence" value="ECO:0007669"/>
    <property type="project" value="UniProtKB-SubCell"/>
</dbReference>
<evidence type="ECO:0000256" key="6">
    <source>
        <dbReference type="ARBA" id="ARBA00023136"/>
    </source>
</evidence>
<evidence type="ECO:0000256" key="7">
    <source>
        <dbReference type="RuleBase" id="RU003376"/>
    </source>
</evidence>
<evidence type="ECO:0000256" key="3">
    <source>
        <dbReference type="ARBA" id="ARBA00022475"/>
    </source>
</evidence>
<feature type="transmembrane region" description="Helical" evidence="8">
    <location>
        <begin position="193"/>
        <end position="213"/>
    </location>
</feature>
<feature type="transmembrane region" description="Helical" evidence="8">
    <location>
        <begin position="39"/>
        <end position="65"/>
    </location>
</feature>
<evidence type="ECO:0000259" key="9">
    <source>
        <dbReference type="PROSITE" id="PS50253"/>
    </source>
</evidence>
<keyword evidence="6 8" id="KW-0472">Membrane</keyword>
<dbReference type="EMBL" id="CADIKB010000003">
    <property type="protein sequence ID" value="CAB3653826.1"/>
    <property type="molecule type" value="Genomic_DNA"/>
</dbReference>
<sequence length="216" mass="24176">MTELRKVPAGAASDQNGAAPALMLDVRHLPSFGFGHRSLMWWATMCLMLIEGTVFAIAAMAYFYLRGLTASWPLNAAPPQLLWGTANTAILLVSMWPNQLAKRAADRQDRTRSRLWLAVCLLFALAFLVLRAFEFAALNVSWYTNSYGSVVWLLLGLHTTHLITDAVDTAVLAVLLFTGPFEGKRFVDVSENAMYWYFVVLSWLPIYAVIYLAPRL</sequence>
<reference evidence="10 11" key="1">
    <citation type="submission" date="2020-04" db="EMBL/GenBank/DDBJ databases">
        <authorList>
            <person name="De Canck E."/>
        </authorList>
    </citation>
    <scope>NUCLEOTIDE SEQUENCE [LARGE SCALE GENOMIC DNA]</scope>
    <source>
        <strain evidence="10 11">LMG 22037</strain>
    </source>
</reference>
<evidence type="ECO:0000256" key="8">
    <source>
        <dbReference type="SAM" id="Phobius"/>
    </source>
</evidence>
<feature type="transmembrane region" description="Helical" evidence="8">
    <location>
        <begin position="116"/>
        <end position="142"/>
    </location>
</feature>
<dbReference type="SUPFAM" id="SSF81452">
    <property type="entry name" value="Cytochrome c oxidase subunit III-like"/>
    <property type="match status" value="1"/>
</dbReference>
<feature type="transmembrane region" description="Helical" evidence="8">
    <location>
        <begin position="77"/>
        <end position="96"/>
    </location>
</feature>
<evidence type="ECO:0000256" key="1">
    <source>
        <dbReference type="ARBA" id="ARBA00004651"/>
    </source>
</evidence>
<evidence type="ECO:0000256" key="5">
    <source>
        <dbReference type="ARBA" id="ARBA00022989"/>
    </source>
</evidence>
<comment type="subcellular location">
    <subcellularLocation>
        <location evidence="1 7">Cell membrane</location>
        <topology evidence="1 7">Multi-pass membrane protein</topology>
    </subcellularLocation>
</comment>
<dbReference type="InterPro" id="IPR013833">
    <property type="entry name" value="Cyt_c_oxidase_su3_a-hlx"/>
</dbReference>
<evidence type="ECO:0000256" key="4">
    <source>
        <dbReference type="ARBA" id="ARBA00022692"/>
    </source>
</evidence>
<dbReference type="RefSeq" id="WP_028360179.1">
    <property type="nucleotide sequence ID" value="NZ_CADFGL010000004.1"/>
</dbReference>
<name>A0A6J5A4S3_9BURK</name>
<dbReference type="PANTHER" id="PTHR11403:SF2">
    <property type="entry name" value="CYTOCHROME BO(3) UBIQUINOL OXIDASE SUBUNIT 3"/>
    <property type="match status" value="1"/>
</dbReference>
<dbReference type="Gene3D" id="1.20.120.80">
    <property type="entry name" value="Cytochrome c oxidase, subunit III, four-helix bundle"/>
    <property type="match status" value="1"/>
</dbReference>
<keyword evidence="4 7" id="KW-0812">Transmembrane</keyword>
<protein>
    <recommendedName>
        <fullName evidence="9">Heme-copper oxidase subunit III family profile domain-containing protein</fullName>
    </recommendedName>
</protein>
<evidence type="ECO:0000313" key="11">
    <source>
        <dbReference type="Proteomes" id="UP000494249"/>
    </source>
</evidence>
<feature type="domain" description="Heme-copper oxidase subunit III family profile" evidence="9">
    <location>
        <begin position="47"/>
        <end position="215"/>
    </location>
</feature>
<dbReference type="GO" id="GO:0004129">
    <property type="term" value="F:cytochrome-c oxidase activity"/>
    <property type="evidence" value="ECO:0007669"/>
    <property type="project" value="InterPro"/>
</dbReference>
<dbReference type="InterPro" id="IPR024791">
    <property type="entry name" value="Cyt_c/ubiquinol_Oxase_su3"/>
</dbReference>
<feature type="transmembrane region" description="Helical" evidence="8">
    <location>
        <begin position="162"/>
        <end position="181"/>
    </location>
</feature>
<dbReference type="AlphaFoldDB" id="A0A6J5A4S3"/>
<dbReference type="PANTHER" id="PTHR11403">
    <property type="entry name" value="CYTOCHROME C OXIDASE SUBUNIT III"/>
    <property type="match status" value="1"/>
</dbReference>
<dbReference type="Proteomes" id="UP000494249">
    <property type="component" value="Unassembled WGS sequence"/>
</dbReference>
<gene>
    <name evidence="10" type="ORF">LMG22037_01117</name>
</gene>
<dbReference type="GO" id="GO:0019646">
    <property type="term" value="P:aerobic electron transport chain"/>
    <property type="evidence" value="ECO:0007669"/>
    <property type="project" value="InterPro"/>
</dbReference>
<dbReference type="InterPro" id="IPR000298">
    <property type="entry name" value="Cyt_c_oxidase-like_su3"/>
</dbReference>
<keyword evidence="5 8" id="KW-1133">Transmembrane helix</keyword>
<evidence type="ECO:0000256" key="2">
    <source>
        <dbReference type="ARBA" id="ARBA00010581"/>
    </source>
</evidence>
<proteinExistence type="inferred from homology"/>
<dbReference type="InterPro" id="IPR035973">
    <property type="entry name" value="Cyt_c_oxidase_su3-like_sf"/>
</dbReference>
<comment type="similarity">
    <text evidence="2 7">Belongs to the cytochrome c oxidase subunit 3 family.</text>
</comment>
<organism evidence="10 11">
    <name type="scientific">Paraburkholderia phenoliruptrix</name>
    <dbReference type="NCBI Taxonomy" id="252970"/>
    <lineage>
        <taxon>Bacteria</taxon>
        <taxon>Pseudomonadati</taxon>
        <taxon>Pseudomonadota</taxon>
        <taxon>Betaproteobacteria</taxon>
        <taxon>Burkholderiales</taxon>
        <taxon>Burkholderiaceae</taxon>
        <taxon>Paraburkholderia</taxon>
    </lineage>
</organism>
<evidence type="ECO:0000313" key="10">
    <source>
        <dbReference type="EMBL" id="CAB3653826.1"/>
    </source>
</evidence>
<accession>A0A6J5A4S3</accession>
<keyword evidence="3" id="KW-1003">Cell membrane</keyword>
<dbReference type="PROSITE" id="PS50253">
    <property type="entry name" value="COX3"/>
    <property type="match status" value="1"/>
</dbReference>
<dbReference type="Pfam" id="PF00510">
    <property type="entry name" value="COX3"/>
    <property type="match status" value="1"/>
</dbReference>